<feature type="transmembrane region" description="Helical" evidence="2">
    <location>
        <begin position="439"/>
        <end position="461"/>
    </location>
</feature>
<evidence type="ECO:0000256" key="2">
    <source>
        <dbReference type="SAM" id="Phobius"/>
    </source>
</evidence>
<sequence>MSTTAAMPLRHCHSVQSEQNHQQQHKRIVSRYYASFNTKSTKNGGSRNGQKAAVAAVVSPPAPMVPSSPDFSTARHGNNSNFCWCCIRRPGKAMPSPPPSAAALGLPVMTMGPGTRTQQPNGTPIELSALKLTTERQGEQQKKKTRSSTFCTASAASRGIFPRLHRSLSSQQQHKLRTNAPPALPPLDLRSLDAADGTPSNTTDYLEVGRAEGGWIRDADFWKRQQDFWRVQQQQNNNNNNNHQRNMAKNVAEHVNGAMELEEEEGGNREQNQHEQQQLPMETARTSRTEDIVHYPSMDTLIDEILSADGAMWDGSNDSKQYFSCARGANDRASARKSWLKSGAEIGCELEAVVPTNPSPTCSGSSSSSPPPAVTTNDTIVSAFPPAVFFTSSGGGMFMPRGGGDAGCAAVTARQTAAVAVALPRPHPLRALPALTQSLFEVITVTYVWIASSLVLLIQWFM</sequence>
<evidence type="ECO:0000313" key="3">
    <source>
        <dbReference type="Proteomes" id="UP000887572"/>
    </source>
</evidence>
<evidence type="ECO:0000313" key="4">
    <source>
        <dbReference type="WBParaSite" id="Gr19_v10_g16490.t1"/>
    </source>
</evidence>
<keyword evidence="2" id="KW-1133">Transmembrane helix</keyword>
<organism evidence="3 4">
    <name type="scientific">Globodera rostochiensis</name>
    <name type="common">Golden nematode worm</name>
    <name type="synonym">Heterodera rostochiensis</name>
    <dbReference type="NCBI Taxonomy" id="31243"/>
    <lineage>
        <taxon>Eukaryota</taxon>
        <taxon>Metazoa</taxon>
        <taxon>Ecdysozoa</taxon>
        <taxon>Nematoda</taxon>
        <taxon>Chromadorea</taxon>
        <taxon>Rhabditida</taxon>
        <taxon>Tylenchina</taxon>
        <taxon>Tylenchomorpha</taxon>
        <taxon>Tylenchoidea</taxon>
        <taxon>Heteroderidae</taxon>
        <taxon>Heteroderinae</taxon>
        <taxon>Globodera</taxon>
    </lineage>
</organism>
<keyword evidence="3" id="KW-1185">Reference proteome</keyword>
<dbReference type="WBParaSite" id="Gr19_v10_g16490.t1">
    <property type="protein sequence ID" value="Gr19_v10_g16490.t1"/>
    <property type="gene ID" value="Gr19_v10_g16490"/>
</dbReference>
<protein>
    <submittedName>
        <fullName evidence="4">Uncharacterized protein</fullName>
    </submittedName>
</protein>
<dbReference type="AlphaFoldDB" id="A0A914HGU2"/>
<feature type="region of interest" description="Disordered" evidence="1">
    <location>
        <begin position="261"/>
        <end position="287"/>
    </location>
</feature>
<keyword evidence="2" id="KW-0472">Membrane</keyword>
<accession>A0A914HGU2</accession>
<name>A0A914HGU2_GLORO</name>
<dbReference type="Proteomes" id="UP000887572">
    <property type="component" value="Unplaced"/>
</dbReference>
<keyword evidence="2" id="KW-0812">Transmembrane</keyword>
<reference evidence="4" key="1">
    <citation type="submission" date="2022-11" db="UniProtKB">
        <authorList>
            <consortium name="WormBaseParasite"/>
        </authorList>
    </citation>
    <scope>IDENTIFICATION</scope>
</reference>
<evidence type="ECO:0000256" key="1">
    <source>
        <dbReference type="SAM" id="MobiDB-lite"/>
    </source>
</evidence>
<feature type="region of interest" description="Disordered" evidence="1">
    <location>
        <begin position="1"/>
        <end position="24"/>
    </location>
</feature>
<feature type="region of interest" description="Disordered" evidence="1">
    <location>
        <begin position="167"/>
        <end position="205"/>
    </location>
</feature>
<proteinExistence type="predicted"/>